<dbReference type="SUPFAM" id="SSF46785">
    <property type="entry name" value="Winged helix' DNA-binding domain"/>
    <property type="match status" value="1"/>
</dbReference>
<sequence length="230" mass="25563">MGLNGTIKPVERSTIQEQIYTDLRHRIMCGFFFPGHLFKLMEVAAAYGSSAMPVREALSRLVAERALENAPNRSIVVPVLSEDRLEDLRRVRKTVEGFAIRAAFDHLTAPDLDEIRALLAYQVSLEGTGNIPEAVEANARFHFQLYRLSRSVVLMPIIESLWLQFGPYLGHATALNDLNPGRGLVHHHAMLAALGRRDLDATIAAFEKDVDISFDLLAANPPPGRKKVAE</sequence>
<accession>A0A7W4IEH9</accession>
<dbReference type="SMART" id="SM00345">
    <property type="entry name" value="HTH_GNTR"/>
    <property type="match status" value="1"/>
</dbReference>
<keyword evidence="1" id="KW-0805">Transcription regulation</keyword>
<dbReference type="SUPFAM" id="SSF48008">
    <property type="entry name" value="GntR ligand-binding domain-like"/>
    <property type="match status" value="1"/>
</dbReference>
<dbReference type="PROSITE" id="PS50949">
    <property type="entry name" value="HTH_GNTR"/>
    <property type="match status" value="1"/>
</dbReference>
<dbReference type="Proteomes" id="UP000589085">
    <property type="component" value="Unassembled WGS sequence"/>
</dbReference>
<dbReference type="RefSeq" id="WP_182998264.1">
    <property type="nucleotide sequence ID" value="NZ_JABEQJ010000020.1"/>
</dbReference>
<dbReference type="EMBL" id="JABEQJ010000020">
    <property type="protein sequence ID" value="MBB2161431.1"/>
    <property type="molecule type" value="Genomic_DNA"/>
</dbReference>
<dbReference type="InterPro" id="IPR008920">
    <property type="entry name" value="TF_FadR/GntR_C"/>
</dbReference>
<evidence type="ECO:0000256" key="1">
    <source>
        <dbReference type="ARBA" id="ARBA00023015"/>
    </source>
</evidence>
<evidence type="ECO:0000256" key="2">
    <source>
        <dbReference type="ARBA" id="ARBA00023125"/>
    </source>
</evidence>
<name>A0A7W4IEH9_9PROT</name>
<proteinExistence type="predicted"/>
<protein>
    <submittedName>
        <fullName evidence="5">GntR family transcriptional regulator</fullName>
    </submittedName>
</protein>
<comment type="caution">
    <text evidence="5">The sequence shown here is derived from an EMBL/GenBank/DDBJ whole genome shotgun (WGS) entry which is preliminary data.</text>
</comment>
<dbReference type="InterPro" id="IPR036388">
    <property type="entry name" value="WH-like_DNA-bd_sf"/>
</dbReference>
<dbReference type="Gene3D" id="1.10.10.10">
    <property type="entry name" value="Winged helix-like DNA-binding domain superfamily/Winged helix DNA-binding domain"/>
    <property type="match status" value="1"/>
</dbReference>
<evidence type="ECO:0000256" key="3">
    <source>
        <dbReference type="ARBA" id="ARBA00023163"/>
    </source>
</evidence>
<feature type="domain" description="HTH gntR-type" evidence="4">
    <location>
        <begin position="13"/>
        <end position="80"/>
    </location>
</feature>
<reference evidence="5 6" key="1">
    <citation type="submission" date="2020-04" db="EMBL/GenBank/DDBJ databases">
        <title>Description of novel Gluconacetobacter.</title>
        <authorList>
            <person name="Sombolestani A."/>
        </authorList>
    </citation>
    <scope>NUCLEOTIDE SEQUENCE [LARGE SCALE GENOMIC DNA]</scope>
    <source>
        <strain evidence="5 6">LMG 19747</strain>
    </source>
</reference>
<dbReference type="InterPro" id="IPR011711">
    <property type="entry name" value="GntR_C"/>
</dbReference>
<dbReference type="Pfam" id="PF07729">
    <property type="entry name" value="FCD"/>
    <property type="match status" value="1"/>
</dbReference>
<keyword evidence="3" id="KW-0804">Transcription</keyword>
<dbReference type="PANTHER" id="PTHR43537:SF39">
    <property type="entry name" value="HTH-TYPE TRANSCRIPTIONAL REGULATOR MCBR"/>
    <property type="match status" value="1"/>
</dbReference>
<organism evidence="5 6">
    <name type="scientific">Gluconacetobacter sacchari</name>
    <dbReference type="NCBI Taxonomy" id="92759"/>
    <lineage>
        <taxon>Bacteria</taxon>
        <taxon>Pseudomonadati</taxon>
        <taxon>Pseudomonadota</taxon>
        <taxon>Alphaproteobacteria</taxon>
        <taxon>Acetobacterales</taxon>
        <taxon>Acetobacteraceae</taxon>
        <taxon>Gluconacetobacter</taxon>
    </lineage>
</organism>
<keyword evidence="2" id="KW-0238">DNA-binding</keyword>
<evidence type="ECO:0000313" key="5">
    <source>
        <dbReference type="EMBL" id="MBB2161431.1"/>
    </source>
</evidence>
<dbReference type="SMART" id="SM00895">
    <property type="entry name" value="FCD"/>
    <property type="match status" value="1"/>
</dbReference>
<dbReference type="Pfam" id="PF00392">
    <property type="entry name" value="GntR"/>
    <property type="match status" value="1"/>
</dbReference>
<evidence type="ECO:0000259" key="4">
    <source>
        <dbReference type="PROSITE" id="PS50949"/>
    </source>
</evidence>
<gene>
    <name evidence="5" type="ORF">HLH48_14840</name>
</gene>
<dbReference type="AlphaFoldDB" id="A0A7W4IEH9"/>
<dbReference type="InterPro" id="IPR036390">
    <property type="entry name" value="WH_DNA-bd_sf"/>
</dbReference>
<dbReference type="GO" id="GO:0003700">
    <property type="term" value="F:DNA-binding transcription factor activity"/>
    <property type="evidence" value="ECO:0007669"/>
    <property type="project" value="InterPro"/>
</dbReference>
<dbReference type="GO" id="GO:0003677">
    <property type="term" value="F:DNA binding"/>
    <property type="evidence" value="ECO:0007669"/>
    <property type="project" value="UniProtKB-KW"/>
</dbReference>
<dbReference type="PANTHER" id="PTHR43537">
    <property type="entry name" value="TRANSCRIPTIONAL REGULATOR, GNTR FAMILY"/>
    <property type="match status" value="1"/>
</dbReference>
<dbReference type="InterPro" id="IPR000524">
    <property type="entry name" value="Tscrpt_reg_HTH_GntR"/>
</dbReference>
<dbReference type="Gene3D" id="1.20.120.530">
    <property type="entry name" value="GntR ligand-binding domain-like"/>
    <property type="match status" value="1"/>
</dbReference>
<evidence type="ECO:0000313" key="6">
    <source>
        <dbReference type="Proteomes" id="UP000589085"/>
    </source>
</evidence>